<evidence type="ECO:0000313" key="11">
    <source>
        <dbReference type="Proteomes" id="UP001372338"/>
    </source>
</evidence>
<proteinExistence type="predicted"/>
<dbReference type="AlphaFoldDB" id="A0AAN9FQZ9"/>
<keyword evidence="5" id="KW-0333">Golgi apparatus</keyword>
<name>A0AAN9FQZ9_CROPI</name>
<dbReference type="FunFam" id="1.25.40.90:FF:000035">
    <property type="entry name" value="Putative clathrin assembly protein At4g40080"/>
    <property type="match status" value="1"/>
</dbReference>
<keyword evidence="7" id="KW-0168">Coated pit</keyword>
<evidence type="ECO:0000256" key="2">
    <source>
        <dbReference type="ARBA" id="ARBA00004555"/>
    </source>
</evidence>
<protein>
    <recommendedName>
        <fullName evidence="9">ENTH domain-containing protein</fullName>
    </recommendedName>
</protein>
<evidence type="ECO:0000259" key="9">
    <source>
        <dbReference type="PROSITE" id="PS50942"/>
    </source>
</evidence>
<organism evidence="10 11">
    <name type="scientific">Crotalaria pallida</name>
    <name type="common">Smooth rattlebox</name>
    <name type="synonym">Crotalaria striata</name>
    <dbReference type="NCBI Taxonomy" id="3830"/>
    <lineage>
        <taxon>Eukaryota</taxon>
        <taxon>Viridiplantae</taxon>
        <taxon>Streptophyta</taxon>
        <taxon>Embryophyta</taxon>
        <taxon>Tracheophyta</taxon>
        <taxon>Spermatophyta</taxon>
        <taxon>Magnoliopsida</taxon>
        <taxon>eudicotyledons</taxon>
        <taxon>Gunneridae</taxon>
        <taxon>Pentapetalae</taxon>
        <taxon>rosids</taxon>
        <taxon>fabids</taxon>
        <taxon>Fabales</taxon>
        <taxon>Fabaceae</taxon>
        <taxon>Papilionoideae</taxon>
        <taxon>50 kb inversion clade</taxon>
        <taxon>genistoids sensu lato</taxon>
        <taxon>core genistoids</taxon>
        <taxon>Crotalarieae</taxon>
        <taxon>Crotalaria</taxon>
    </lineage>
</organism>
<dbReference type="SMART" id="SM00273">
    <property type="entry name" value="ENTH"/>
    <property type="match status" value="1"/>
</dbReference>
<dbReference type="GO" id="GO:0005905">
    <property type="term" value="C:clathrin-coated pit"/>
    <property type="evidence" value="ECO:0007669"/>
    <property type="project" value="UniProtKB-SubCell"/>
</dbReference>
<evidence type="ECO:0000256" key="3">
    <source>
        <dbReference type="ARBA" id="ARBA00004600"/>
    </source>
</evidence>
<evidence type="ECO:0000313" key="10">
    <source>
        <dbReference type="EMBL" id="KAK7280967.1"/>
    </source>
</evidence>
<dbReference type="GO" id="GO:0005794">
    <property type="term" value="C:Golgi apparatus"/>
    <property type="evidence" value="ECO:0007669"/>
    <property type="project" value="UniProtKB-SubCell"/>
</dbReference>
<evidence type="ECO:0000256" key="6">
    <source>
        <dbReference type="ARBA" id="ARBA00023136"/>
    </source>
</evidence>
<evidence type="ECO:0000256" key="5">
    <source>
        <dbReference type="ARBA" id="ARBA00023034"/>
    </source>
</evidence>
<evidence type="ECO:0000256" key="7">
    <source>
        <dbReference type="ARBA" id="ARBA00023176"/>
    </source>
</evidence>
<dbReference type="Proteomes" id="UP001372338">
    <property type="component" value="Unassembled WGS sequence"/>
</dbReference>
<dbReference type="GO" id="GO:0005546">
    <property type="term" value="F:phosphatidylinositol-4,5-bisphosphate binding"/>
    <property type="evidence" value="ECO:0007669"/>
    <property type="project" value="TreeGrafter"/>
</dbReference>
<dbReference type="PROSITE" id="PS50942">
    <property type="entry name" value="ENTH"/>
    <property type="match status" value="1"/>
</dbReference>
<evidence type="ECO:0000256" key="8">
    <source>
        <dbReference type="ARBA" id="ARBA00023329"/>
    </source>
</evidence>
<dbReference type="PANTHER" id="PTHR22951:SF76">
    <property type="entry name" value="OS09G0468150 PROTEIN"/>
    <property type="match status" value="1"/>
</dbReference>
<keyword evidence="4" id="KW-0254">Endocytosis</keyword>
<accession>A0AAN9FQZ9</accession>
<reference evidence="10 11" key="1">
    <citation type="submission" date="2024-01" db="EMBL/GenBank/DDBJ databases">
        <title>The genomes of 5 underutilized Papilionoideae crops provide insights into root nodulation and disease resistanc.</title>
        <authorList>
            <person name="Yuan L."/>
        </authorList>
    </citation>
    <scope>NUCLEOTIDE SEQUENCE [LARGE SCALE GENOMIC DNA]</scope>
    <source>
        <strain evidence="10">ZHUSHIDOU_FW_LH</strain>
        <tissue evidence="10">Leaf</tissue>
    </source>
</reference>
<dbReference type="GO" id="GO:0072583">
    <property type="term" value="P:clathrin-dependent endocytosis"/>
    <property type="evidence" value="ECO:0007669"/>
    <property type="project" value="InterPro"/>
</dbReference>
<evidence type="ECO:0000256" key="4">
    <source>
        <dbReference type="ARBA" id="ARBA00022583"/>
    </source>
</evidence>
<evidence type="ECO:0000256" key="1">
    <source>
        <dbReference type="ARBA" id="ARBA00004132"/>
    </source>
</evidence>
<dbReference type="InterPro" id="IPR011417">
    <property type="entry name" value="ANTH_dom"/>
</dbReference>
<dbReference type="Gene3D" id="1.25.40.90">
    <property type="match status" value="1"/>
</dbReference>
<dbReference type="SUPFAM" id="SSF48464">
    <property type="entry name" value="ENTH/VHS domain"/>
    <property type="match status" value="1"/>
</dbReference>
<dbReference type="GO" id="GO:0005545">
    <property type="term" value="F:1-phosphatidylinositol binding"/>
    <property type="evidence" value="ECO:0007669"/>
    <property type="project" value="TreeGrafter"/>
</dbReference>
<dbReference type="CDD" id="cd16987">
    <property type="entry name" value="ANTH_N_AP180_plant"/>
    <property type="match status" value="1"/>
</dbReference>
<gene>
    <name evidence="10" type="ORF">RIF29_08566</name>
</gene>
<keyword evidence="11" id="KW-1185">Reference proteome</keyword>
<dbReference type="GO" id="GO:0000149">
    <property type="term" value="F:SNARE binding"/>
    <property type="evidence" value="ECO:0007669"/>
    <property type="project" value="TreeGrafter"/>
</dbReference>
<dbReference type="GO" id="GO:0032050">
    <property type="term" value="F:clathrin heavy chain binding"/>
    <property type="evidence" value="ECO:0007669"/>
    <property type="project" value="TreeGrafter"/>
</dbReference>
<dbReference type="InterPro" id="IPR008942">
    <property type="entry name" value="ENTH_VHS"/>
</dbReference>
<keyword evidence="6" id="KW-0472">Membrane</keyword>
<dbReference type="GO" id="GO:0048268">
    <property type="term" value="P:clathrin coat assembly"/>
    <property type="evidence" value="ECO:0007669"/>
    <property type="project" value="InterPro"/>
</dbReference>
<feature type="domain" description="ENTH" evidence="9">
    <location>
        <begin position="19"/>
        <end position="157"/>
    </location>
</feature>
<sequence length="426" mass="48167">MTKLKELIGIIKDKASQGKAAILSKRTTLSLLRATSHDSFTPPSHKHISTLLSSGDGSRATASAAIDLLMDRLQTTRNSAVALKCLITVHHIIKHGTFIFQDQLSVYPYTGGRNYLNMSNFRDKSTPTSWELSSYVRWYAQHMEQLLSTSRILGFFMGTSESGFIAVDDDMNRRMDDFGSGRITFELFDDSVYTTSMNTMNVCKSDSKESEFIIHVSRQMDDNGSTWMTLNPSEDSRYATSSSNMMNVYKSDCGQSRYSTTTIKETQERVSGLTNGDLLSEMDSLLELVEGIGRRPSYSSSKENKLVDEIVGLVEDDGVVALTEVYVRVNEFRERVGSLSFGEGVELVCCMKRLEDCKERMMVSMLEMAEEQRLWDSTRELKERVYREEGKVLKMVTRHRASESDRFAGRVQNSVVLAKFPSSRFM</sequence>
<dbReference type="InterPro" id="IPR045192">
    <property type="entry name" value="AP180-like"/>
</dbReference>
<dbReference type="PANTHER" id="PTHR22951">
    <property type="entry name" value="CLATHRIN ASSEMBLY PROTEIN"/>
    <property type="match status" value="1"/>
</dbReference>
<comment type="caution">
    <text evidence="10">The sequence shown here is derived from an EMBL/GenBank/DDBJ whole genome shotgun (WGS) entry which is preliminary data.</text>
</comment>
<dbReference type="InterPro" id="IPR048050">
    <property type="entry name" value="ANTH_N_plant"/>
</dbReference>
<dbReference type="GO" id="GO:0006900">
    <property type="term" value="P:vesicle budding from membrane"/>
    <property type="evidence" value="ECO:0007669"/>
    <property type="project" value="TreeGrafter"/>
</dbReference>
<dbReference type="InterPro" id="IPR013809">
    <property type="entry name" value="ENTH"/>
</dbReference>
<keyword evidence="8" id="KW-0968">Cytoplasmic vesicle</keyword>
<dbReference type="GO" id="GO:0030136">
    <property type="term" value="C:clathrin-coated vesicle"/>
    <property type="evidence" value="ECO:0007669"/>
    <property type="project" value="UniProtKB-SubCell"/>
</dbReference>
<dbReference type="EMBL" id="JAYWIO010000002">
    <property type="protein sequence ID" value="KAK7280967.1"/>
    <property type="molecule type" value="Genomic_DNA"/>
</dbReference>
<comment type="subcellular location">
    <subcellularLocation>
        <location evidence="1">Cytoplasmic vesicle</location>
        <location evidence="1">Clathrin-coated vesicle</location>
    </subcellularLocation>
    <subcellularLocation>
        <location evidence="2">Golgi apparatus</location>
    </subcellularLocation>
    <subcellularLocation>
        <location evidence="3">Membrane</location>
        <location evidence="3">Clathrin-coated pit</location>
    </subcellularLocation>
</comment>
<dbReference type="Pfam" id="PF07651">
    <property type="entry name" value="ANTH"/>
    <property type="match status" value="1"/>
</dbReference>